<evidence type="ECO:0000259" key="6">
    <source>
        <dbReference type="PROSITE" id="PS51781"/>
    </source>
</evidence>
<dbReference type="Gene3D" id="3.90.1720.10">
    <property type="entry name" value="endopeptidase domain like (from Nostoc punctiforme)"/>
    <property type="match status" value="1"/>
</dbReference>
<dbReference type="InterPro" id="IPR000064">
    <property type="entry name" value="NLP_P60_dom"/>
</dbReference>
<keyword evidence="3" id="KW-0378">Hydrolase</keyword>
<dbReference type="SMART" id="SM00287">
    <property type="entry name" value="SH3b"/>
    <property type="match status" value="2"/>
</dbReference>
<feature type="chain" id="PRO_5039002934" evidence="5">
    <location>
        <begin position="24"/>
        <end position="335"/>
    </location>
</feature>
<dbReference type="InterPro" id="IPR003646">
    <property type="entry name" value="SH3-like_bac-type"/>
</dbReference>
<dbReference type="PANTHER" id="PTHR47053">
    <property type="entry name" value="MUREIN DD-ENDOPEPTIDASE MEPH-RELATED"/>
    <property type="match status" value="1"/>
</dbReference>
<feature type="domain" description="NlpC/P60" evidence="7">
    <location>
        <begin position="213"/>
        <end position="335"/>
    </location>
</feature>
<evidence type="ECO:0000256" key="4">
    <source>
        <dbReference type="ARBA" id="ARBA00022807"/>
    </source>
</evidence>
<dbReference type="InterPro" id="IPR036028">
    <property type="entry name" value="SH3-like_dom_sf"/>
</dbReference>
<dbReference type="PROSITE" id="PS51935">
    <property type="entry name" value="NLPC_P60"/>
    <property type="match status" value="1"/>
</dbReference>
<keyword evidence="5" id="KW-0732">Signal</keyword>
<dbReference type="Proteomes" id="UP000019062">
    <property type="component" value="Unassembled WGS sequence"/>
</dbReference>
<dbReference type="GO" id="GO:0006508">
    <property type="term" value="P:proteolysis"/>
    <property type="evidence" value="ECO:0007669"/>
    <property type="project" value="UniProtKB-KW"/>
</dbReference>
<dbReference type="InterPro" id="IPR051202">
    <property type="entry name" value="Peptidase_C40"/>
</dbReference>
<evidence type="ECO:0000313" key="8">
    <source>
        <dbReference type="EMBL" id="ETT87446.1"/>
    </source>
</evidence>
<evidence type="ECO:0000256" key="1">
    <source>
        <dbReference type="ARBA" id="ARBA00007074"/>
    </source>
</evidence>
<dbReference type="PROSITE" id="PS51781">
    <property type="entry name" value="SH3B"/>
    <property type="match status" value="2"/>
</dbReference>
<evidence type="ECO:0000256" key="5">
    <source>
        <dbReference type="SAM" id="SignalP"/>
    </source>
</evidence>
<protein>
    <submittedName>
        <fullName evidence="8">NLP/P60 protein</fullName>
    </submittedName>
</protein>
<comment type="similarity">
    <text evidence="1">Belongs to the peptidase C40 family.</text>
</comment>
<keyword evidence="2" id="KW-0645">Protease</keyword>
<name>W4F5Q0_9BACL</name>
<dbReference type="GO" id="GO:0008234">
    <property type="term" value="F:cysteine-type peptidase activity"/>
    <property type="evidence" value="ECO:0007669"/>
    <property type="project" value="UniProtKB-KW"/>
</dbReference>
<dbReference type="AlphaFoldDB" id="W4F5Q0"/>
<reference evidence="8 9" key="1">
    <citation type="journal article" date="2014" name="BMC Genomics">
        <title>Genomic comparison of sporeforming bacilli isolated from milk.</title>
        <authorList>
            <person name="Moreno Switt A.I."/>
            <person name="Andrus A.D."/>
            <person name="Ranieri M.L."/>
            <person name="Orsi R.H."/>
            <person name="Ivy R."/>
            <person name="den Bakker H.C."/>
            <person name="Martin N.H."/>
            <person name="Wiedmann M."/>
            <person name="Boor K.J."/>
        </authorList>
    </citation>
    <scope>NUCLEOTIDE SEQUENCE [LARGE SCALE GENOMIC DNA]</scope>
    <source>
        <strain evidence="8 9">FSL R5-213</strain>
    </source>
</reference>
<evidence type="ECO:0000313" key="9">
    <source>
        <dbReference type="Proteomes" id="UP000019062"/>
    </source>
</evidence>
<dbReference type="SUPFAM" id="SSF50044">
    <property type="entry name" value="SH3-domain"/>
    <property type="match status" value="2"/>
</dbReference>
<feature type="domain" description="SH3b" evidence="6">
    <location>
        <begin position="133"/>
        <end position="203"/>
    </location>
</feature>
<accession>W4F5Q0</accession>
<organism evidence="8 9">
    <name type="scientific">Viridibacillus arenosi FSL R5-213</name>
    <dbReference type="NCBI Taxonomy" id="1227360"/>
    <lineage>
        <taxon>Bacteria</taxon>
        <taxon>Bacillati</taxon>
        <taxon>Bacillota</taxon>
        <taxon>Bacilli</taxon>
        <taxon>Bacillales</taxon>
        <taxon>Caryophanaceae</taxon>
        <taxon>Viridibacillus</taxon>
    </lineage>
</organism>
<proteinExistence type="inferred from homology"/>
<sequence length="335" mass="35870">MNKQTVFKAITATTLTITLGLGALVNNQPQQPTQTNATNVLQDSANGITMVSSSKATKISGKYKTTAALNMRKGPSTSSKKITTLKKGAVVTATYKKKVSGTTWYKVKHGGKTGWVSGSYLKKYKKSTSSTAKATKISGKYKTKSILNMRKSASLKSGKITTLKKGAVVTASYKKTVGGTTWYKVKHSSKKGWVSSSYLKKYKKTTKVSSSNSALRNKVISVGSQYLGVPYVWGGMSTSGFDCSGFTAYAYKKAGYGTLPHNSRSQRAVTKKVSSPEVGDLIFFTATPGGSTITHVGLYAGNNKVLHAAGDKVQYQSVAKGSYWEPRIVSYGSLN</sequence>
<comment type="caution">
    <text evidence="8">The sequence shown here is derived from an EMBL/GenBank/DDBJ whole genome shotgun (WGS) entry which is preliminary data.</text>
</comment>
<dbReference type="EMBL" id="ASQA01000009">
    <property type="protein sequence ID" value="ETT87446.1"/>
    <property type="molecule type" value="Genomic_DNA"/>
</dbReference>
<dbReference type="RefSeq" id="WP_051448590.1">
    <property type="nucleotide sequence ID" value="NZ_ASQA01000009.1"/>
</dbReference>
<gene>
    <name evidence="8" type="ORF">C176_04818</name>
</gene>
<evidence type="ECO:0000256" key="2">
    <source>
        <dbReference type="ARBA" id="ARBA00022670"/>
    </source>
</evidence>
<keyword evidence="9" id="KW-1185">Reference proteome</keyword>
<feature type="signal peptide" evidence="5">
    <location>
        <begin position="1"/>
        <end position="23"/>
    </location>
</feature>
<dbReference type="Pfam" id="PF08239">
    <property type="entry name" value="SH3_3"/>
    <property type="match status" value="2"/>
</dbReference>
<dbReference type="eggNOG" id="COG0791">
    <property type="taxonomic scope" value="Bacteria"/>
</dbReference>
<dbReference type="PATRIC" id="fig|1227360.4.peg.975"/>
<feature type="domain" description="SH3b" evidence="6">
    <location>
        <begin position="59"/>
        <end position="125"/>
    </location>
</feature>
<evidence type="ECO:0000256" key="3">
    <source>
        <dbReference type="ARBA" id="ARBA00022801"/>
    </source>
</evidence>
<evidence type="ECO:0000259" key="7">
    <source>
        <dbReference type="PROSITE" id="PS51935"/>
    </source>
</evidence>
<dbReference type="Gene3D" id="2.30.30.40">
    <property type="entry name" value="SH3 Domains"/>
    <property type="match status" value="2"/>
</dbReference>
<dbReference type="SUPFAM" id="SSF54001">
    <property type="entry name" value="Cysteine proteinases"/>
    <property type="match status" value="1"/>
</dbReference>
<keyword evidence="4" id="KW-0788">Thiol protease</keyword>
<dbReference type="Pfam" id="PF00877">
    <property type="entry name" value="NLPC_P60"/>
    <property type="match status" value="1"/>
</dbReference>
<dbReference type="InterPro" id="IPR038765">
    <property type="entry name" value="Papain-like_cys_pep_sf"/>
</dbReference>
<dbReference type="PANTHER" id="PTHR47053:SF1">
    <property type="entry name" value="MUREIN DD-ENDOPEPTIDASE MEPH-RELATED"/>
    <property type="match status" value="1"/>
</dbReference>